<evidence type="ECO:0000256" key="1">
    <source>
        <dbReference type="SAM" id="MobiDB-lite"/>
    </source>
</evidence>
<keyword evidence="3" id="KW-1185">Reference proteome</keyword>
<sequence length="751" mass="81111">MPRLAKSQPKASTKAAVRVRERSENDFPELLSMIDNEARDSDGDGILVDPADVNAGSDSEGYEPDFIDDRDHDTAVAFGTPELTPAPEIPLTQRNPGKESRIPRKAQSVAVIELESSDEDLERMAVDDSMYRKPAGVKAAYICSSSMLRYLITFQGVASFYAYKEVGAFAPYILQPLDVCLASSKRINDSTKIEGDEPDKKKYKTASSNSAPTAKSAIPFDEAAMTKFMAAFMVEYMKSKADEDTVQQTPSLRRIDFDQVALQKGLAASRAESKKVESSSSGVKPGRRSPDWDLVEMDADADCAAASSKRDKGKGKLKERLADIKDVDDVFQAAPADASLERSVAKQGAAHKSQTDNFVIKKKTVASPVSAAKLAHKDPNLTMAQYFKENSAVVVAGVADEAADSSGDDVDPPSTVFLEDLENYKAFYDPDAPCGVFDPDLQDPALALTYRKLPPLPGGRQLLPVYDPTRGVDGSADSDVKGGRAKFSSWRRHLKTMLANNCIGAMLFVEGAPAFINLSRVSPLRLSKQASSGASATQRLLVDGKVAVCVSAIFCTDSMIISAGKIGTKTERTRKWISGILHNQDWERFESVVCLVFGEDVMYTQINNKKALAFQTMISPDSASGGKDSDVQFSKIAPADMFSPVVSTTPVKARASTSKISPSKAKTLLAHNDFLPVFDARKTVVDFSTDLGRLTSVLPAFTGEIPFSSFVVVGYSVSAYSSALSGTTQRVPHVGCNVLWAIVCGTPVLRH</sequence>
<feature type="region of interest" description="Disordered" evidence="1">
    <location>
        <begin position="190"/>
        <end position="213"/>
    </location>
</feature>
<evidence type="ECO:0000313" key="2">
    <source>
        <dbReference type="EMBL" id="KAJ7758271.1"/>
    </source>
</evidence>
<feature type="region of interest" description="Disordered" evidence="1">
    <location>
        <begin position="271"/>
        <end position="292"/>
    </location>
</feature>
<feature type="region of interest" description="Disordered" evidence="1">
    <location>
        <begin position="1"/>
        <end position="104"/>
    </location>
</feature>
<dbReference type="AlphaFoldDB" id="A0AAD7J789"/>
<dbReference type="Proteomes" id="UP001215598">
    <property type="component" value="Unassembled WGS sequence"/>
</dbReference>
<feature type="compositionally biased region" description="Basic and acidic residues" evidence="1">
    <location>
        <begin position="190"/>
        <end position="200"/>
    </location>
</feature>
<name>A0AAD7J789_9AGAR</name>
<proteinExistence type="predicted"/>
<dbReference type="EMBL" id="JARKIB010000042">
    <property type="protein sequence ID" value="KAJ7758271.1"/>
    <property type="molecule type" value="Genomic_DNA"/>
</dbReference>
<evidence type="ECO:0000313" key="3">
    <source>
        <dbReference type="Proteomes" id="UP001215598"/>
    </source>
</evidence>
<organism evidence="2 3">
    <name type="scientific">Mycena metata</name>
    <dbReference type="NCBI Taxonomy" id="1033252"/>
    <lineage>
        <taxon>Eukaryota</taxon>
        <taxon>Fungi</taxon>
        <taxon>Dikarya</taxon>
        <taxon>Basidiomycota</taxon>
        <taxon>Agaricomycotina</taxon>
        <taxon>Agaricomycetes</taxon>
        <taxon>Agaricomycetidae</taxon>
        <taxon>Agaricales</taxon>
        <taxon>Marasmiineae</taxon>
        <taxon>Mycenaceae</taxon>
        <taxon>Mycena</taxon>
    </lineage>
</organism>
<protein>
    <submittedName>
        <fullName evidence="2">Uncharacterized protein</fullName>
    </submittedName>
</protein>
<comment type="caution">
    <text evidence="2">The sequence shown here is derived from an EMBL/GenBank/DDBJ whole genome shotgun (WGS) entry which is preliminary data.</text>
</comment>
<reference evidence="2" key="1">
    <citation type="submission" date="2023-03" db="EMBL/GenBank/DDBJ databases">
        <title>Massive genome expansion in bonnet fungi (Mycena s.s.) driven by repeated elements and novel gene families across ecological guilds.</title>
        <authorList>
            <consortium name="Lawrence Berkeley National Laboratory"/>
            <person name="Harder C.B."/>
            <person name="Miyauchi S."/>
            <person name="Viragh M."/>
            <person name="Kuo A."/>
            <person name="Thoen E."/>
            <person name="Andreopoulos B."/>
            <person name="Lu D."/>
            <person name="Skrede I."/>
            <person name="Drula E."/>
            <person name="Henrissat B."/>
            <person name="Morin E."/>
            <person name="Kohler A."/>
            <person name="Barry K."/>
            <person name="LaButti K."/>
            <person name="Morin E."/>
            <person name="Salamov A."/>
            <person name="Lipzen A."/>
            <person name="Mereny Z."/>
            <person name="Hegedus B."/>
            <person name="Baldrian P."/>
            <person name="Stursova M."/>
            <person name="Weitz H."/>
            <person name="Taylor A."/>
            <person name="Grigoriev I.V."/>
            <person name="Nagy L.G."/>
            <person name="Martin F."/>
            <person name="Kauserud H."/>
        </authorList>
    </citation>
    <scope>NUCLEOTIDE SEQUENCE</scope>
    <source>
        <strain evidence="2">CBHHK182m</strain>
    </source>
</reference>
<accession>A0AAD7J789</accession>
<gene>
    <name evidence="2" type="ORF">B0H16DRAFT_1885288</name>
</gene>